<dbReference type="GO" id="GO:1990573">
    <property type="term" value="P:potassium ion import across plasma membrane"/>
    <property type="evidence" value="ECO:0007669"/>
    <property type="project" value="TreeGrafter"/>
</dbReference>
<reference evidence="19" key="1">
    <citation type="submission" date="2025-08" db="UniProtKB">
        <authorList>
            <consortium name="Ensembl"/>
        </authorList>
    </citation>
    <scope>IDENTIFICATION</scope>
</reference>
<evidence type="ECO:0000256" key="8">
    <source>
        <dbReference type="ARBA" id="ARBA00022958"/>
    </source>
</evidence>
<dbReference type="OMA" id="WEGFRVF"/>
<evidence type="ECO:0000256" key="18">
    <source>
        <dbReference type="SAM" id="MobiDB-lite"/>
    </source>
</evidence>
<keyword evidence="4" id="KW-1003">Cell membrane</keyword>
<keyword evidence="12 17" id="KW-0406">Ion transport</keyword>
<dbReference type="InterPro" id="IPR000402">
    <property type="entry name" value="Na/K_ATPase_sub_beta"/>
</dbReference>
<organism evidence="19 20">
    <name type="scientific">Eptatretus burgeri</name>
    <name type="common">Inshore hagfish</name>
    <dbReference type="NCBI Taxonomy" id="7764"/>
    <lineage>
        <taxon>Eukaryota</taxon>
        <taxon>Metazoa</taxon>
        <taxon>Chordata</taxon>
        <taxon>Craniata</taxon>
        <taxon>Vertebrata</taxon>
        <taxon>Cyclostomata</taxon>
        <taxon>Myxini</taxon>
        <taxon>Myxiniformes</taxon>
        <taxon>Myxinidae</taxon>
        <taxon>Eptatretinae</taxon>
        <taxon>Eptatretus</taxon>
    </lineage>
</organism>
<dbReference type="Ensembl" id="ENSEBUT00000027623.1">
    <property type="protein sequence ID" value="ENSEBUP00000027046.1"/>
    <property type="gene ID" value="ENSEBUG00000016623.1"/>
</dbReference>
<accession>A0A8C4RAC7</accession>
<evidence type="ECO:0000256" key="5">
    <source>
        <dbReference type="ARBA" id="ARBA00022538"/>
    </source>
</evidence>
<evidence type="ECO:0000256" key="13">
    <source>
        <dbReference type="ARBA" id="ARBA00023136"/>
    </source>
</evidence>
<dbReference type="GeneTree" id="ENSGT01030000234579"/>
<dbReference type="PANTHER" id="PTHR11523:SF10">
    <property type="entry name" value="SODIUM_POTASSIUM-TRANSPORTING ATPASE SUBUNIT BETA-1"/>
    <property type="match status" value="1"/>
</dbReference>
<dbReference type="GO" id="GO:0001671">
    <property type="term" value="F:ATPase activator activity"/>
    <property type="evidence" value="ECO:0007669"/>
    <property type="project" value="TreeGrafter"/>
</dbReference>
<evidence type="ECO:0000256" key="4">
    <source>
        <dbReference type="ARBA" id="ARBA00022475"/>
    </source>
</evidence>
<protein>
    <recommendedName>
        <fullName evidence="17">Sodium/potassium-transporting ATPase subunit beta</fullName>
    </recommendedName>
</protein>
<feature type="transmembrane region" description="Helical" evidence="17">
    <location>
        <begin position="81"/>
        <end position="103"/>
    </location>
</feature>
<dbReference type="NCBIfam" id="TIGR01107">
    <property type="entry name" value="Na_K_ATPase_bet"/>
    <property type="match status" value="1"/>
</dbReference>
<evidence type="ECO:0000256" key="1">
    <source>
        <dbReference type="ARBA" id="ARBA00004401"/>
    </source>
</evidence>
<keyword evidence="20" id="KW-1185">Reference proteome</keyword>
<keyword evidence="14" id="KW-1015">Disulfide bond</keyword>
<evidence type="ECO:0000256" key="7">
    <source>
        <dbReference type="ARBA" id="ARBA00022692"/>
    </source>
</evidence>
<evidence type="ECO:0000313" key="20">
    <source>
        <dbReference type="Proteomes" id="UP000694388"/>
    </source>
</evidence>
<dbReference type="PANTHER" id="PTHR11523">
    <property type="entry name" value="SODIUM/POTASSIUM-DEPENDENT ATPASE BETA SUBUNIT"/>
    <property type="match status" value="1"/>
</dbReference>
<keyword evidence="8" id="KW-0630">Potassium</keyword>
<evidence type="ECO:0000256" key="10">
    <source>
        <dbReference type="ARBA" id="ARBA00022989"/>
    </source>
</evidence>
<dbReference type="AlphaFoldDB" id="A0A8C4RAC7"/>
<dbReference type="Proteomes" id="UP000694388">
    <property type="component" value="Unplaced"/>
</dbReference>
<dbReference type="GO" id="GO:0036376">
    <property type="term" value="P:sodium ion export across plasma membrane"/>
    <property type="evidence" value="ECO:0007669"/>
    <property type="project" value="TreeGrafter"/>
</dbReference>
<dbReference type="Gene3D" id="2.60.40.1660">
    <property type="entry name" value="Na, k-atpase alpha subunit"/>
    <property type="match status" value="1"/>
</dbReference>
<evidence type="ECO:0000256" key="9">
    <source>
        <dbReference type="ARBA" id="ARBA00022968"/>
    </source>
</evidence>
<comment type="subcellular location">
    <subcellularLocation>
        <location evidence="1">Cell membrane</location>
        <topology evidence="1">Single-pass type II membrane protein</topology>
    </subcellularLocation>
    <subcellularLocation>
        <location evidence="17">Membrane</location>
    </subcellularLocation>
</comment>
<dbReference type="GO" id="GO:0030007">
    <property type="term" value="P:intracellular potassium ion homeostasis"/>
    <property type="evidence" value="ECO:0007669"/>
    <property type="project" value="TreeGrafter"/>
</dbReference>
<keyword evidence="9" id="KW-0735">Signal-anchor</keyword>
<proteinExistence type="inferred from homology"/>
<evidence type="ECO:0000256" key="6">
    <source>
        <dbReference type="ARBA" id="ARBA00022607"/>
    </source>
</evidence>
<name>A0A8C4RAC7_EPTBU</name>
<keyword evidence="3 17" id="KW-0813">Transport</keyword>
<keyword evidence="13 17" id="KW-0472">Membrane</keyword>
<keyword evidence="5" id="KW-0633">Potassium transport</keyword>
<keyword evidence="11" id="KW-0915">Sodium</keyword>
<evidence type="ECO:0000256" key="12">
    <source>
        <dbReference type="ARBA" id="ARBA00023065"/>
    </source>
</evidence>
<keyword evidence="6" id="KW-0740">Sodium/potassium transport</keyword>
<comment type="similarity">
    <text evidence="2 17">Belongs to the X(+)/potassium ATPases subunit beta family.</text>
</comment>
<keyword evidence="15" id="KW-0325">Glycoprotein</keyword>
<keyword evidence="10 17" id="KW-1133">Transmembrane helix</keyword>
<evidence type="ECO:0000256" key="11">
    <source>
        <dbReference type="ARBA" id="ARBA00023053"/>
    </source>
</evidence>
<evidence type="ECO:0000256" key="16">
    <source>
        <dbReference type="ARBA" id="ARBA00023201"/>
    </source>
</evidence>
<evidence type="ECO:0000256" key="3">
    <source>
        <dbReference type="ARBA" id="ARBA00022448"/>
    </source>
</evidence>
<evidence type="ECO:0000313" key="19">
    <source>
        <dbReference type="Ensembl" id="ENSEBUP00000027046.1"/>
    </source>
</evidence>
<dbReference type="GO" id="GO:0006883">
    <property type="term" value="P:intracellular sodium ion homeostasis"/>
    <property type="evidence" value="ECO:0007669"/>
    <property type="project" value="TreeGrafter"/>
</dbReference>
<dbReference type="PROSITE" id="PS00391">
    <property type="entry name" value="ATPASE_NA_K_BETA_2"/>
    <property type="match status" value="1"/>
</dbReference>
<dbReference type="GO" id="GO:0005890">
    <property type="term" value="C:sodium:potassium-exchanging ATPase complex"/>
    <property type="evidence" value="ECO:0007669"/>
    <property type="project" value="InterPro"/>
</dbReference>
<comment type="function">
    <text evidence="17">This is the non-catalytic component of the active enzyme, which catalyzes the hydrolysis of ATP coupled with the exchange of Na(+) and K(+) ions across the plasma membrane.</text>
</comment>
<reference evidence="19" key="2">
    <citation type="submission" date="2025-09" db="UniProtKB">
        <authorList>
            <consortium name="Ensembl"/>
        </authorList>
    </citation>
    <scope>IDENTIFICATION</scope>
</reference>
<evidence type="ECO:0000256" key="15">
    <source>
        <dbReference type="ARBA" id="ARBA00023180"/>
    </source>
</evidence>
<feature type="region of interest" description="Disordered" evidence="18">
    <location>
        <begin position="1"/>
        <end position="23"/>
    </location>
</feature>
<keyword evidence="7 17" id="KW-0812">Transmembrane</keyword>
<evidence type="ECO:0000256" key="14">
    <source>
        <dbReference type="ARBA" id="ARBA00023157"/>
    </source>
</evidence>
<evidence type="ECO:0000256" key="17">
    <source>
        <dbReference type="RuleBase" id="RU362099"/>
    </source>
</evidence>
<evidence type="ECO:0000256" key="2">
    <source>
        <dbReference type="ARBA" id="ARBA00005876"/>
    </source>
</evidence>
<keyword evidence="16" id="KW-0739">Sodium transport</keyword>
<dbReference type="InterPro" id="IPR038702">
    <property type="entry name" value="Na/K_ATPase_sub_beta_sf"/>
</dbReference>
<sequence length="346" mass="39617">MSSQGRRASHHVRGSSSTPCIRINPQVDRQRDRSLCDKNWTGLIMTGHKKQQRIADLKIFLWNPNTKEFLGRTSNSWGKIILFYVILYAFLAGILMGTISVMLSTVPENFPKWRDRIPLPGLTMRPQVYKMQVAFDVSNSDSYKDYTQEIHNFLFPYNANNQTNNQVYIDCSENKPRFQSNIMHDTRKRTSCRFDLKWLGPCSGDSDLTYGYGNGKPCTILKINKIIEYIPIPISKQHFVGVHCEGVSNEDKDSLGVVEYYGPFNRKGFPLVFYPYYGNKLHSGYLPPIVAVQFINAKQNVQIRVKCHLLHKDAEKSSASDRDRHLGRVELRLTVSNTSAVEGGRK</sequence>
<dbReference type="Pfam" id="PF00287">
    <property type="entry name" value="Na_K-ATPase"/>
    <property type="match status" value="1"/>
</dbReference>